<keyword evidence="4" id="KW-1015">Disulfide bond</keyword>
<evidence type="ECO:0000256" key="5">
    <source>
        <dbReference type="PROSITE-ProRule" id="PRU01211"/>
    </source>
</evidence>
<evidence type="ECO:0000256" key="1">
    <source>
        <dbReference type="ARBA" id="ARBA00022723"/>
    </source>
</evidence>
<dbReference type="PRINTS" id="PR00480">
    <property type="entry name" value="ASTACIN"/>
</dbReference>
<dbReference type="Pfam" id="PF01400">
    <property type="entry name" value="Astacin"/>
    <property type="match status" value="1"/>
</dbReference>
<sequence length="685" mass="77006">MKSRSSLVIIASVAVVFCAGVCSGAVVRSESKKWDVSKPIPYRFSNSVDAVTKFYVREILTQFNYTCLKFEEDHEGVKKDHVYFIQDRKQCFQAKVGFRGGRHIVSASAVCPGGYSTTTHALHELGHVLGMYNSVNRPDRDDFVDVKSKNVIKAFRSHFYKESWEDVANEGLNFPFRSIMTMDEYWLSKNGKTTVFPKKSEDTLESRSNLSASDARLLNLAYNCPSPAASGKFILKLKRGRGLPKKAYVVVTVYQQDGVIRSKVLKVKSSEPSQRYFGYKLSFGVQTFKYCRVKVVKGTGRNAKAIFHEQVFHFPQNADSYHKLCEAPGDCDKHLRFKIEFHEEDDGLPPGDQDGRCARSPCQNGGVCENTPLGVHSYHCHCPPGFFRDVCELPFGELLVEVVKGHNLPNLDESQPGEGPASDPFVSVFAQNVNGTVVKRVSKIVRDSNNPNWGRQLLKFDYSSWLAFTLDVYDYDEEGPPRLLLPRRSFEITPTARNGGKKIYKACGKDPECSSYVEFRVSYEEIPFEPPLCPVGYMGYNCTVPYGQLDIRVKGGRNLTNLDASNDALSDPFVQITADGSCLTASVKEKTTHKPDTANPVWDETLRFGTDNFDKIKVKVLDANKGGKTDVIIPKKTFKIFPQSPDARTRLLRVCKYDNCAEYVDLEVTYMGLQQPDIFPLRACQ</sequence>
<feature type="signal peptide" evidence="6">
    <location>
        <begin position="1"/>
        <end position="24"/>
    </location>
</feature>
<accession>A0AAV8UVL1</accession>
<feature type="domain" description="Peptidase M12A" evidence="9">
    <location>
        <begin position="25"/>
        <end position="225"/>
    </location>
</feature>
<dbReference type="PROSITE" id="PS50026">
    <property type="entry name" value="EGF_3"/>
    <property type="match status" value="1"/>
</dbReference>
<evidence type="ECO:0000256" key="3">
    <source>
        <dbReference type="ARBA" id="ARBA00023049"/>
    </source>
</evidence>
<evidence type="ECO:0000259" key="8">
    <source>
        <dbReference type="PROSITE" id="PS50026"/>
    </source>
</evidence>
<dbReference type="InterPro" id="IPR006026">
    <property type="entry name" value="Peptidase_Metallo"/>
</dbReference>
<keyword evidence="4" id="KW-0245">EGF-like domain</keyword>
<dbReference type="CDD" id="cd00030">
    <property type="entry name" value="C2"/>
    <property type="match status" value="2"/>
</dbReference>
<protein>
    <recommendedName>
        <fullName evidence="6">Metalloendopeptidase</fullName>
        <ecNumber evidence="6">3.4.24.-</ecNumber>
    </recommendedName>
</protein>
<name>A0AAV8UVL1_9RHOD</name>
<comment type="caution">
    <text evidence="10">The sequence shown here is derived from an EMBL/GenBank/DDBJ whole genome shotgun (WGS) entry which is preliminary data.</text>
</comment>
<evidence type="ECO:0000313" key="10">
    <source>
        <dbReference type="EMBL" id="KAJ8905551.1"/>
    </source>
</evidence>
<dbReference type="InterPro" id="IPR035892">
    <property type="entry name" value="C2_domain_sf"/>
</dbReference>
<dbReference type="Gene3D" id="2.60.40.150">
    <property type="entry name" value="C2 domain"/>
    <property type="match status" value="2"/>
</dbReference>
<dbReference type="AlphaFoldDB" id="A0AAV8UVL1"/>
<feature type="disulfide bond" evidence="4">
    <location>
        <begin position="382"/>
        <end position="391"/>
    </location>
</feature>
<comment type="cofactor">
    <cofactor evidence="6">
        <name>Zn(2+)</name>
        <dbReference type="ChEBI" id="CHEBI:29105"/>
    </cofactor>
    <text evidence="6">Binds 1 zinc ion per subunit.</text>
</comment>
<evidence type="ECO:0000259" key="9">
    <source>
        <dbReference type="PROSITE" id="PS51864"/>
    </source>
</evidence>
<reference evidence="10 11" key="1">
    <citation type="journal article" date="2023" name="Nat. Commun.">
        <title>Origin of minicircular mitochondrial genomes in red algae.</title>
        <authorList>
            <person name="Lee Y."/>
            <person name="Cho C.H."/>
            <person name="Lee Y.M."/>
            <person name="Park S.I."/>
            <person name="Yang J.H."/>
            <person name="West J.A."/>
            <person name="Bhattacharya D."/>
            <person name="Yoon H.S."/>
        </authorList>
    </citation>
    <scope>NUCLEOTIDE SEQUENCE [LARGE SCALE GENOMIC DNA]</scope>
    <source>
        <strain evidence="10 11">CCMP1338</strain>
        <tissue evidence="10">Whole cell</tissue>
    </source>
</reference>
<feature type="active site" evidence="5">
    <location>
        <position position="124"/>
    </location>
</feature>
<dbReference type="GO" id="GO:0006508">
    <property type="term" value="P:proteolysis"/>
    <property type="evidence" value="ECO:0007669"/>
    <property type="project" value="UniProtKB-KW"/>
</dbReference>
<dbReference type="Pfam" id="PF00168">
    <property type="entry name" value="C2"/>
    <property type="match status" value="2"/>
</dbReference>
<keyword evidence="1 6" id="KW-0479">Metal-binding</keyword>
<keyword evidence="3 6" id="KW-0482">Metalloprotease</keyword>
<dbReference type="PROSITE" id="PS50004">
    <property type="entry name" value="C2"/>
    <property type="match status" value="2"/>
</dbReference>
<comment type="caution">
    <text evidence="4">Lacks conserved residue(s) required for the propagation of feature annotation.</text>
</comment>
<proteinExistence type="predicted"/>
<dbReference type="SUPFAM" id="SSF57196">
    <property type="entry name" value="EGF/Laminin"/>
    <property type="match status" value="1"/>
</dbReference>
<dbReference type="Pfam" id="PF00008">
    <property type="entry name" value="EGF"/>
    <property type="match status" value="1"/>
</dbReference>
<evidence type="ECO:0000313" key="11">
    <source>
        <dbReference type="Proteomes" id="UP001157974"/>
    </source>
</evidence>
<feature type="domain" description="EGF-like" evidence="8">
    <location>
        <begin position="353"/>
        <end position="392"/>
    </location>
</feature>
<dbReference type="SMART" id="SM00239">
    <property type="entry name" value="C2"/>
    <property type="match status" value="3"/>
</dbReference>
<dbReference type="InterPro" id="IPR000742">
    <property type="entry name" value="EGF"/>
</dbReference>
<dbReference type="SUPFAM" id="SSF49562">
    <property type="entry name" value="C2 domain (Calcium/lipid-binding domain, CaLB)"/>
    <property type="match status" value="2"/>
</dbReference>
<dbReference type="Gene3D" id="3.40.390.10">
    <property type="entry name" value="Collagenase (Catalytic Domain)"/>
    <property type="match status" value="1"/>
</dbReference>
<dbReference type="CDD" id="cd00054">
    <property type="entry name" value="EGF_CA"/>
    <property type="match status" value="1"/>
</dbReference>
<dbReference type="SUPFAM" id="SSF55486">
    <property type="entry name" value="Metalloproteases ('zincins'), catalytic domain"/>
    <property type="match status" value="1"/>
</dbReference>
<dbReference type="PROSITE" id="PS01186">
    <property type="entry name" value="EGF_2"/>
    <property type="match status" value="1"/>
</dbReference>
<dbReference type="InterPro" id="IPR000008">
    <property type="entry name" value="C2_dom"/>
</dbReference>
<dbReference type="InterPro" id="IPR024079">
    <property type="entry name" value="MetalloPept_cat_dom_sf"/>
</dbReference>
<dbReference type="SMART" id="SM00181">
    <property type="entry name" value="EGF"/>
    <property type="match status" value="1"/>
</dbReference>
<keyword evidence="6" id="KW-0645">Protease</keyword>
<dbReference type="EMBL" id="JAMWBK010000004">
    <property type="protein sequence ID" value="KAJ8905551.1"/>
    <property type="molecule type" value="Genomic_DNA"/>
</dbReference>
<dbReference type="PROSITE" id="PS51864">
    <property type="entry name" value="ASTACIN"/>
    <property type="match status" value="1"/>
</dbReference>
<keyword evidence="6" id="KW-0378">Hydrolase</keyword>
<dbReference type="GO" id="GO:0004222">
    <property type="term" value="F:metalloendopeptidase activity"/>
    <property type="evidence" value="ECO:0007669"/>
    <property type="project" value="UniProtKB-UniRule"/>
</dbReference>
<dbReference type="EC" id="3.4.24.-" evidence="6"/>
<dbReference type="PANTHER" id="PTHR10127">
    <property type="entry name" value="DISCOIDIN, CUB, EGF, LAMININ , AND ZINC METALLOPROTEASE DOMAIN CONTAINING"/>
    <property type="match status" value="1"/>
</dbReference>
<evidence type="ECO:0000259" key="7">
    <source>
        <dbReference type="PROSITE" id="PS50004"/>
    </source>
</evidence>
<dbReference type="GO" id="GO:0008270">
    <property type="term" value="F:zinc ion binding"/>
    <property type="evidence" value="ECO:0007669"/>
    <property type="project" value="InterPro"/>
</dbReference>
<feature type="domain" description="C2" evidence="7">
    <location>
        <begin position="383"/>
        <end position="505"/>
    </location>
</feature>
<evidence type="ECO:0000256" key="6">
    <source>
        <dbReference type="RuleBase" id="RU361183"/>
    </source>
</evidence>
<keyword evidence="6" id="KW-0732">Signal</keyword>
<evidence type="ECO:0000256" key="2">
    <source>
        <dbReference type="ARBA" id="ARBA00022833"/>
    </source>
</evidence>
<evidence type="ECO:0000256" key="4">
    <source>
        <dbReference type="PROSITE-ProRule" id="PRU00076"/>
    </source>
</evidence>
<organism evidence="10 11">
    <name type="scientific">Rhodosorus marinus</name>
    <dbReference type="NCBI Taxonomy" id="101924"/>
    <lineage>
        <taxon>Eukaryota</taxon>
        <taxon>Rhodophyta</taxon>
        <taxon>Stylonematophyceae</taxon>
        <taxon>Stylonematales</taxon>
        <taxon>Stylonemataceae</taxon>
        <taxon>Rhodosorus</taxon>
    </lineage>
</organism>
<dbReference type="Gene3D" id="2.10.25.10">
    <property type="entry name" value="Laminin"/>
    <property type="match status" value="1"/>
</dbReference>
<keyword evidence="2 6" id="KW-0862">Zinc</keyword>
<dbReference type="InterPro" id="IPR001506">
    <property type="entry name" value="Peptidase_M12A"/>
</dbReference>
<keyword evidence="11" id="KW-1185">Reference proteome</keyword>
<dbReference type="PANTHER" id="PTHR10127:SF802">
    <property type="entry name" value="ZINC METALLOPROTEINASE NAS-10"/>
    <property type="match status" value="1"/>
</dbReference>
<dbReference type="Proteomes" id="UP001157974">
    <property type="component" value="Unassembled WGS sequence"/>
</dbReference>
<gene>
    <name evidence="10" type="ORF">NDN08_002058</name>
</gene>
<dbReference type="SMART" id="SM00235">
    <property type="entry name" value="ZnMc"/>
    <property type="match status" value="1"/>
</dbReference>
<feature type="chain" id="PRO_5043086403" description="Metalloendopeptidase" evidence="6">
    <location>
        <begin position="25"/>
        <end position="685"/>
    </location>
</feature>
<feature type="domain" description="C2" evidence="7">
    <location>
        <begin position="530"/>
        <end position="653"/>
    </location>
</feature>